<evidence type="ECO:0000256" key="5">
    <source>
        <dbReference type="ARBA" id="ARBA00023136"/>
    </source>
</evidence>
<dbReference type="PANTHER" id="PTHR30572">
    <property type="entry name" value="MEMBRANE COMPONENT OF TRANSPORTER-RELATED"/>
    <property type="match status" value="1"/>
</dbReference>
<name>A0A1B7XLC9_9BACT</name>
<dbReference type="PANTHER" id="PTHR30572:SF15">
    <property type="entry name" value="ABC TRANSPORTER PERMEASE"/>
    <property type="match status" value="1"/>
</dbReference>
<dbReference type="EMBL" id="JXMS01000003">
    <property type="protein sequence ID" value="OBQ56314.1"/>
    <property type="molecule type" value="Genomic_DNA"/>
</dbReference>
<feature type="domain" description="MacB-like periplasmic core" evidence="8">
    <location>
        <begin position="31"/>
        <end position="255"/>
    </location>
</feature>
<sequence>MKLDTLRSTVTLLGRTGLLAFQALWAYKLRSLFVVIAVSLGIASLTVIIAAYDGANQKAEELTESFGPDAVLVLGGDIFNRPVGQRTLTLSWSDLRHIQQSLPGTYLVVPLRSIAGKTLRYKNKNWNVSRIIGTSANYSEAWNWPLISGRDFTARDITRASRVCLIGETVANALFSKNENPVSKTIFVGTIPFTVIGELSHRGYSGGGGTSLDDRIIVPLTTLAQRFGANRQYFRGLRIKYRNAENMQANVDNLTSYLRYLHKLKPGEPDDFSILTAEEVQRFLSILKGSLTIFLGVTAATAMIVGGFVLANLFYLSVSERTQEIGLKRAVGASKSAIIRQFLLEAVLLTVLGALLGIALGLGLAKLLFIFGLIEIRLSLKIFLSALGAAMAVGLLFGLNPARQAAELDPIRALRGDG</sequence>
<keyword evidence="4 6" id="KW-1133">Transmembrane helix</keyword>
<dbReference type="Proteomes" id="UP000091979">
    <property type="component" value="Unassembled WGS sequence"/>
</dbReference>
<dbReference type="InterPro" id="IPR003838">
    <property type="entry name" value="ABC3_permease_C"/>
</dbReference>
<keyword evidence="3 6" id="KW-0812">Transmembrane</keyword>
<accession>A0A1B7XLC9</accession>
<dbReference type="OrthoDB" id="9802264at2"/>
<dbReference type="Pfam" id="PF02687">
    <property type="entry name" value="FtsX"/>
    <property type="match status" value="1"/>
</dbReference>
<evidence type="ECO:0000256" key="6">
    <source>
        <dbReference type="SAM" id="Phobius"/>
    </source>
</evidence>
<evidence type="ECO:0000256" key="4">
    <source>
        <dbReference type="ARBA" id="ARBA00022989"/>
    </source>
</evidence>
<dbReference type="InterPro" id="IPR025857">
    <property type="entry name" value="MacB_PCD"/>
</dbReference>
<reference evidence="9 10" key="1">
    <citation type="submission" date="2015-01" db="EMBL/GenBank/DDBJ databases">
        <title>Desulfovibrio sp. JC271 draft genome sequence.</title>
        <authorList>
            <person name="Shivani Y."/>
            <person name="Subhash Y."/>
            <person name="Sasikala C."/>
            <person name="Ramana C.V."/>
        </authorList>
    </citation>
    <scope>NUCLEOTIDE SEQUENCE [LARGE SCALE GENOMIC DNA]</scope>
    <source>
        <strain evidence="9 10">JC271</strain>
    </source>
</reference>
<gene>
    <name evidence="9" type="ORF">SP90_02545</name>
</gene>
<dbReference type="RefSeq" id="WP_066852451.1">
    <property type="nucleotide sequence ID" value="NZ_JXMS01000003.1"/>
</dbReference>
<feature type="domain" description="ABC3 transporter permease C-terminal" evidence="7">
    <location>
        <begin position="298"/>
        <end position="409"/>
    </location>
</feature>
<dbReference type="Pfam" id="PF12704">
    <property type="entry name" value="MacB_PCD"/>
    <property type="match status" value="1"/>
</dbReference>
<organism evidence="9 10">
    <name type="scientific">Halodesulfovibrio spirochaetisodalis</name>
    <dbReference type="NCBI Taxonomy" id="1560234"/>
    <lineage>
        <taxon>Bacteria</taxon>
        <taxon>Pseudomonadati</taxon>
        <taxon>Thermodesulfobacteriota</taxon>
        <taxon>Desulfovibrionia</taxon>
        <taxon>Desulfovibrionales</taxon>
        <taxon>Desulfovibrionaceae</taxon>
        <taxon>Halodesulfovibrio</taxon>
    </lineage>
</organism>
<dbReference type="GO" id="GO:0022857">
    <property type="term" value="F:transmembrane transporter activity"/>
    <property type="evidence" value="ECO:0007669"/>
    <property type="project" value="TreeGrafter"/>
</dbReference>
<comment type="caution">
    <text evidence="9">The sequence shown here is derived from an EMBL/GenBank/DDBJ whole genome shotgun (WGS) entry which is preliminary data.</text>
</comment>
<evidence type="ECO:0000259" key="7">
    <source>
        <dbReference type="Pfam" id="PF02687"/>
    </source>
</evidence>
<evidence type="ECO:0000256" key="1">
    <source>
        <dbReference type="ARBA" id="ARBA00004651"/>
    </source>
</evidence>
<feature type="transmembrane region" description="Helical" evidence="6">
    <location>
        <begin position="338"/>
        <end position="371"/>
    </location>
</feature>
<evidence type="ECO:0000313" key="10">
    <source>
        <dbReference type="Proteomes" id="UP000091979"/>
    </source>
</evidence>
<keyword evidence="2" id="KW-1003">Cell membrane</keyword>
<dbReference type="AlphaFoldDB" id="A0A1B7XLC9"/>
<dbReference type="STRING" id="1560234.SP90_02545"/>
<proteinExistence type="predicted"/>
<keyword evidence="10" id="KW-1185">Reference proteome</keyword>
<evidence type="ECO:0000256" key="2">
    <source>
        <dbReference type="ARBA" id="ARBA00022475"/>
    </source>
</evidence>
<feature type="transmembrane region" description="Helical" evidence="6">
    <location>
        <begin position="378"/>
        <end position="399"/>
    </location>
</feature>
<evidence type="ECO:0000256" key="3">
    <source>
        <dbReference type="ARBA" id="ARBA00022692"/>
    </source>
</evidence>
<dbReference type="GO" id="GO:0005886">
    <property type="term" value="C:plasma membrane"/>
    <property type="evidence" value="ECO:0007669"/>
    <property type="project" value="UniProtKB-SubCell"/>
</dbReference>
<comment type="subcellular location">
    <subcellularLocation>
        <location evidence="1">Cell membrane</location>
        <topology evidence="1">Multi-pass membrane protein</topology>
    </subcellularLocation>
</comment>
<feature type="transmembrane region" description="Helical" evidence="6">
    <location>
        <begin position="33"/>
        <end position="52"/>
    </location>
</feature>
<evidence type="ECO:0000313" key="9">
    <source>
        <dbReference type="EMBL" id="OBQ56314.1"/>
    </source>
</evidence>
<dbReference type="InterPro" id="IPR050250">
    <property type="entry name" value="Macrolide_Exporter_MacB"/>
</dbReference>
<evidence type="ECO:0000259" key="8">
    <source>
        <dbReference type="Pfam" id="PF12704"/>
    </source>
</evidence>
<protein>
    <submittedName>
        <fullName evidence="9">Multidrug ABC transporter substrate-binding protein</fullName>
    </submittedName>
</protein>
<feature type="transmembrane region" description="Helical" evidence="6">
    <location>
        <begin position="291"/>
        <end position="318"/>
    </location>
</feature>
<keyword evidence="5 6" id="KW-0472">Membrane</keyword>
<dbReference type="PATRIC" id="fig|1560234.3.peg.1964"/>